<dbReference type="EMBL" id="AMQM01004599">
    <property type="status" value="NOT_ANNOTATED_CDS"/>
    <property type="molecule type" value="Genomic_DNA"/>
</dbReference>
<evidence type="ECO:0000256" key="5">
    <source>
        <dbReference type="ARBA" id="ARBA00022884"/>
    </source>
</evidence>
<dbReference type="InterPro" id="IPR025313">
    <property type="entry name" value="SPB4-like_CTE"/>
</dbReference>
<dbReference type="InterPro" id="IPR014014">
    <property type="entry name" value="RNA_helicase_DEAD_Q_motif"/>
</dbReference>
<reference evidence="13" key="3">
    <citation type="submission" date="2015-06" db="UniProtKB">
        <authorList>
            <consortium name="EnsemblMetazoa"/>
        </authorList>
    </citation>
    <scope>IDENTIFICATION</scope>
</reference>
<proteinExistence type="inferred from homology"/>
<dbReference type="InterPro" id="IPR014001">
    <property type="entry name" value="Helicase_ATP-bd"/>
</dbReference>
<organism evidence="13 14">
    <name type="scientific">Helobdella robusta</name>
    <name type="common">Californian leech</name>
    <dbReference type="NCBI Taxonomy" id="6412"/>
    <lineage>
        <taxon>Eukaryota</taxon>
        <taxon>Metazoa</taxon>
        <taxon>Spiralia</taxon>
        <taxon>Lophotrochozoa</taxon>
        <taxon>Annelida</taxon>
        <taxon>Clitellata</taxon>
        <taxon>Hirudinea</taxon>
        <taxon>Rhynchobdellida</taxon>
        <taxon>Glossiphoniidae</taxon>
        <taxon>Helobdella</taxon>
    </lineage>
</organism>
<keyword evidence="3 7" id="KW-0347">Helicase</keyword>
<dbReference type="Proteomes" id="UP000015101">
    <property type="component" value="Unassembled WGS sequence"/>
</dbReference>
<dbReference type="GO" id="GO:0005524">
    <property type="term" value="F:ATP binding"/>
    <property type="evidence" value="ECO:0007669"/>
    <property type="project" value="UniProtKB-UniRule"/>
</dbReference>
<keyword evidence="1 7" id="KW-0547">Nucleotide-binding</keyword>
<evidence type="ECO:0000256" key="8">
    <source>
        <dbReference type="RuleBase" id="RU365068"/>
    </source>
</evidence>
<dbReference type="GO" id="GO:0003724">
    <property type="term" value="F:RNA helicase activity"/>
    <property type="evidence" value="ECO:0007669"/>
    <property type="project" value="UniProtKB-EC"/>
</dbReference>
<evidence type="ECO:0000256" key="1">
    <source>
        <dbReference type="ARBA" id="ARBA00022741"/>
    </source>
</evidence>
<dbReference type="EnsemblMetazoa" id="HelroT140303">
    <property type="protein sequence ID" value="HelroP140303"/>
    <property type="gene ID" value="HelroG140303"/>
</dbReference>
<evidence type="ECO:0000259" key="11">
    <source>
        <dbReference type="PROSITE" id="PS51195"/>
    </source>
</evidence>
<dbReference type="InterPro" id="IPR001650">
    <property type="entry name" value="Helicase_C-like"/>
</dbReference>
<dbReference type="FunCoup" id="T1EJ05">
    <property type="interactions" value="1935"/>
</dbReference>
<dbReference type="CDD" id="cd18787">
    <property type="entry name" value="SF2_C_DEAD"/>
    <property type="match status" value="1"/>
</dbReference>
<dbReference type="PROSITE" id="PS51194">
    <property type="entry name" value="HELICASE_CTER"/>
    <property type="match status" value="1"/>
</dbReference>
<dbReference type="PROSITE" id="PS51192">
    <property type="entry name" value="HELICASE_ATP_BIND_1"/>
    <property type="match status" value="1"/>
</dbReference>
<evidence type="ECO:0000313" key="12">
    <source>
        <dbReference type="EMBL" id="ESO03291.1"/>
    </source>
</evidence>
<dbReference type="OrthoDB" id="10259640at2759"/>
<dbReference type="SMART" id="SM01178">
    <property type="entry name" value="DUF4217"/>
    <property type="match status" value="1"/>
</dbReference>
<comment type="function">
    <text evidence="8">RNA helicase.</text>
</comment>
<dbReference type="CTD" id="20196555"/>
<dbReference type="STRING" id="6412.T1EJ05"/>
<evidence type="ECO:0000256" key="2">
    <source>
        <dbReference type="ARBA" id="ARBA00022801"/>
    </source>
</evidence>
<dbReference type="EC" id="3.6.4.13" evidence="8"/>
<dbReference type="SUPFAM" id="SSF52540">
    <property type="entry name" value="P-loop containing nucleoside triphosphate hydrolases"/>
    <property type="match status" value="1"/>
</dbReference>
<gene>
    <name evidence="13" type="primary">20196555</name>
    <name evidence="12" type="ORF">HELRODRAFT_140303</name>
</gene>
<dbReference type="GO" id="GO:0003723">
    <property type="term" value="F:RNA binding"/>
    <property type="evidence" value="ECO:0007669"/>
    <property type="project" value="UniProtKB-UniRule"/>
</dbReference>
<evidence type="ECO:0000256" key="6">
    <source>
        <dbReference type="PROSITE-ProRule" id="PRU00552"/>
    </source>
</evidence>
<dbReference type="GO" id="GO:0016787">
    <property type="term" value="F:hydrolase activity"/>
    <property type="evidence" value="ECO:0007669"/>
    <property type="project" value="UniProtKB-KW"/>
</dbReference>
<sequence length="456" mass="51652">KFDPREANKFRDFPLTEKTQKGCLELCKYKVPTVIQSKSLIPSLKGEDILGAAKTGSGKTLAFIIPILEKLFKLKWSSIDGVGALVLTPTRELAYQIFEVLRKVGKYHDFSAGLVIGGKEMNKESEFINNTNIIISTPGRLLHHMDQTPGFSVDNLQILVLDEADRMLDMGFQQDLNCILQNLPAHKQTLLYSATQTRSVKDLARLNMTNWVLLSDFELANHSTPDQLTQRYVVCDIAEKLNFLWSFIRTHPSKKILVFLSTCKQVRFVFELFSRVDPELPVLCLHGSMPQMKRLSVYQTFISKSSVVLLSTDLASRGLDFPSVDWVVQCDCPEDVSTYIHRVGRTARYEKDGRALLMLLPSEENEMVKQLKDNKVPIEKINANPNKLTRITRNAESLCASDVTLKQFAQRAFVSYLKSVGMNKNKDIFSVKLIDYESFAGSLGLSKTPRVRFIDK</sequence>
<dbReference type="RefSeq" id="XP_009018439.1">
    <property type="nucleotide sequence ID" value="XM_009020191.1"/>
</dbReference>
<name>T1EJ05_HELRO</name>
<reference evidence="14" key="1">
    <citation type="submission" date="2012-12" db="EMBL/GenBank/DDBJ databases">
        <authorList>
            <person name="Hellsten U."/>
            <person name="Grimwood J."/>
            <person name="Chapman J.A."/>
            <person name="Shapiro H."/>
            <person name="Aerts A."/>
            <person name="Otillar R.P."/>
            <person name="Terry A.Y."/>
            <person name="Boore J.L."/>
            <person name="Simakov O."/>
            <person name="Marletaz F."/>
            <person name="Cho S.-J."/>
            <person name="Edsinger-Gonzales E."/>
            <person name="Havlak P."/>
            <person name="Kuo D.-H."/>
            <person name="Larsson T."/>
            <person name="Lv J."/>
            <person name="Arendt D."/>
            <person name="Savage R."/>
            <person name="Osoegawa K."/>
            <person name="de Jong P."/>
            <person name="Lindberg D.R."/>
            <person name="Seaver E.C."/>
            <person name="Weisblat D.A."/>
            <person name="Putnam N.H."/>
            <person name="Grigoriev I.V."/>
            <person name="Rokhsar D.S."/>
        </authorList>
    </citation>
    <scope>NUCLEOTIDE SEQUENCE</scope>
</reference>
<keyword evidence="5 8" id="KW-0694">RNA-binding</keyword>
<dbReference type="PANTHER" id="PTHR24031">
    <property type="entry name" value="RNA HELICASE"/>
    <property type="match status" value="1"/>
</dbReference>
<dbReference type="CDD" id="cd17941">
    <property type="entry name" value="DEADc_DDX10"/>
    <property type="match status" value="1"/>
</dbReference>
<dbReference type="GO" id="GO:0006364">
    <property type="term" value="P:rRNA processing"/>
    <property type="evidence" value="ECO:0000318"/>
    <property type="project" value="GO_Central"/>
</dbReference>
<dbReference type="AlphaFoldDB" id="T1EJ05"/>
<feature type="domain" description="DEAD-box RNA helicase Q" evidence="11">
    <location>
        <begin position="8"/>
        <end position="37"/>
    </location>
</feature>
<dbReference type="EMBL" id="KB096633">
    <property type="protein sequence ID" value="ESO03291.1"/>
    <property type="molecule type" value="Genomic_DNA"/>
</dbReference>
<evidence type="ECO:0000259" key="9">
    <source>
        <dbReference type="PROSITE" id="PS51192"/>
    </source>
</evidence>
<dbReference type="InterPro" id="IPR027417">
    <property type="entry name" value="P-loop_NTPase"/>
</dbReference>
<comment type="catalytic activity">
    <reaction evidence="8">
        <text>ATP + H2O = ADP + phosphate + H(+)</text>
        <dbReference type="Rhea" id="RHEA:13065"/>
        <dbReference type="ChEBI" id="CHEBI:15377"/>
        <dbReference type="ChEBI" id="CHEBI:15378"/>
        <dbReference type="ChEBI" id="CHEBI:30616"/>
        <dbReference type="ChEBI" id="CHEBI:43474"/>
        <dbReference type="ChEBI" id="CHEBI:456216"/>
        <dbReference type="EC" id="3.6.4.13"/>
    </reaction>
</comment>
<dbReference type="GeneID" id="20196555"/>
<protein>
    <recommendedName>
        <fullName evidence="8">ATP-dependent RNA helicase</fullName>
        <ecNumber evidence="8">3.6.4.13</ecNumber>
    </recommendedName>
</protein>
<dbReference type="Pfam" id="PF13959">
    <property type="entry name" value="CTE_SPB4"/>
    <property type="match status" value="1"/>
</dbReference>
<dbReference type="SMART" id="SM00487">
    <property type="entry name" value="DEXDc"/>
    <property type="match status" value="1"/>
</dbReference>
<accession>T1EJ05</accession>
<evidence type="ECO:0000256" key="7">
    <source>
        <dbReference type="RuleBase" id="RU000492"/>
    </source>
</evidence>
<comment type="domain">
    <text evidence="8">The Q motif is unique to and characteristic of the DEAD box family of RNA helicases and controls ATP binding and hydrolysis.</text>
</comment>
<feature type="short sequence motif" description="Q motif" evidence="6">
    <location>
        <begin position="8"/>
        <end position="37"/>
    </location>
</feature>
<feature type="domain" description="Helicase C-terminal" evidence="10">
    <location>
        <begin position="227"/>
        <end position="389"/>
    </location>
</feature>
<dbReference type="InterPro" id="IPR011545">
    <property type="entry name" value="DEAD/DEAH_box_helicase_dom"/>
</dbReference>
<dbReference type="PROSITE" id="PS00039">
    <property type="entry name" value="DEAD_ATP_HELICASE"/>
    <property type="match status" value="1"/>
</dbReference>
<dbReference type="HOGENOM" id="CLU_003041_26_5_1"/>
<feature type="domain" description="Helicase ATP-binding" evidence="9">
    <location>
        <begin position="40"/>
        <end position="214"/>
    </location>
</feature>
<keyword evidence="4 7" id="KW-0067">ATP-binding</keyword>
<dbReference type="InterPro" id="IPR000629">
    <property type="entry name" value="RNA-helicase_DEAD-box_CS"/>
</dbReference>
<dbReference type="Pfam" id="PF00271">
    <property type="entry name" value="Helicase_C"/>
    <property type="match status" value="1"/>
</dbReference>
<dbReference type="Gene3D" id="3.40.50.300">
    <property type="entry name" value="P-loop containing nucleotide triphosphate hydrolases"/>
    <property type="match status" value="2"/>
</dbReference>
<keyword evidence="14" id="KW-1185">Reference proteome</keyword>
<dbReference type="KEGG" id="hro:HELRODRAFT_140303"/>
<dbReference type="eggNOG" id="KOG0343">
    <property type="taxonomic scope" value="Eukaryota"/>
</dbReference>
<evidence type="ECO:0000256" key="3">
    <source>
        <dbReference type="ARBA" id="ARBA00022806"/>
    </source>
</evidence>
<evidence type="ECO:0000313" key="14">
    <source>
        <dbReference type="Proteomes" id="UP000015101"/>
    </source>
</evidence>
<dbReference type="InParanoid" id="T1EJ05"/>
<dbReference type="PROSITE" id="PS51195">
    <property type="entry name" value="Q_MOTIF"/>
    <property type="match status" value="1"/>
</dbReference>
<reference evidence="12 14" key="2">
    <citation type="journal article" date="2013" name="Nature">
        <title>Insights into bilaterian evolution from three spiralian genomes.</title>
        <authorList>
            <person name="Simakov O."/>
            <person name="Marletaz F."/>
            <person name="Cho S.J."/>
            <person name="Edsinger-Gonzales E."/>
            <person name="Havlak P."/>
            <person name="Hellsten U."/>
            <person name="Kuo D.H."/>
            <person name="Larsson T."/>
            <person name="Lv J."/>
            <person name="Arendt D."/>
            <person name="Savage R."/>
            <person name="Osoegawa K."/>
            <person name="de Jong P."/>
            <person name="Grimwood J."/>
            <person name="Chapman J.A."/>
            <person name="Shapiro H."/>
            <person name="Aerts A."/>
            <person name="Otillar R.P."/>
            <person name="Terry A.Y."/>
            <person name="Boore J.L."/>
            <person name="Grigoriev I.V."/>
            <person name="Lindberg D.R."/>
            <person name="Seaver E.C."/>
            <person name="Weisblat D.A."/>
            <person name="Putnam N.H."/>
            <person name="Rokhsar D.S."/>
        </authorList>
    </citation>
    <scope>NUCLEOTIDE SEQUENCE</scope>
</reference>
<dbReference type="SMART" id="SM00490">
    <property type="entry name" value="HELICc"/>
    <property type="match status" value="1"/>
</dbReference>
<dbReference type="GO" id="GO:0005634">
    <property type="term" value="C:nucleus"/>
    <property type="evidence" value="ECO:0000318"/>
    <property type="project" value="GO_Central"/>
</dbReference>
<evidence type="ECO:0000256" key="4">
    <source>
        <dbReference type="ARBA" id="ARBA00022840"/>
    </source>
</evidence>
<evidence type="ECO:0000313" key="13">
    <source>
        <dbReference type="EnsemblMetazoa" id="HelroP140303"/>
    </source>
</evidence>
<keyword evidence="2 7" id="KW-0378">Hydrolase</keyword>
<comment type="similarity">
    <text evidence="7">Belongs to the DEAD box helicase family.</text>
</comment>
<dbReference type="OMA" id="HCLTMCL"/>
<dbReference type="Pfam" id="PF00270">
    <property type="entry name" value="DEAD"/>
    <property type="match status" value="1"/>
</dbReference>
<evidence type="ECO:0000259" key="10">
    <source>
        <dbReference type="PROSITE" id="PS51194"/>
    </source>
</evidence>